<comment type="caution">
    <text evidence="2">The sequence shown here is derived from an EMBL/GenBank/DDBJ whole genome shotgun (WGS) entry which is preliminary data.</text>
</comment>
<dbReference type="InterPro" id="IPR013087">
    <property type="entry name" value="Znf_C2H2_type"/>
</dbReference>
<dbReference type="Pfam" id="PF00169">
    <property type="entry name" value="PH"/>
    <property type="match status" value="1"/>
</dbReference>
<evidence type="ECO:0000256" key="1">
    <source>
        <dbReference type="SAM" id="MobiDB-lite"/>
    </source>
</evidence>
<dbReference type="Gene3D" id="2.30.29.30">
    <property type="entry name" value="Pleckstrin-homology domain (PH domain)/Phosphotyrosine-binding domain (PTB)"/>
    <property type="match status" value="1"/>
</dbReference>
<dbReference type="PANTHER" id="PTHR14383:SF5">
    <property type="entry name" value="RUN DOMAIN-CONTAINING PROTEIN"/>
    <property type="match status" value="1"/>
</dbReference>
<dbReference type="InterPro" id="IPR001849">
    <property type="entry name" value="PH_domain"/>
</dbReference>
<keyword evidence="3" id="KW-1185">Reference proteome</keyword>
<proteinExistence type="predicted"/>
<dbReference type="InterPro" id="IPR011993">
    <property type="entry name" value="PH-like_dom_sf"/>
</dbReference>
<evidence type="ECO:0000313" key="3">
    <source>
        <dbReference type="Proteomes" id="UP000749559"/>
    </source>
</evidence>
<feature type="region of interest" description="Disordered" evidence="1">
    <location>
        <begin position="599"/>
        <end position="645"/>
    </location>
</feature>
<feature type="region of interest" description="Disordered" evidence="1">
    <location>
        <begin position="325"/>
        <end position="362"/>
    </location>
</feature>
<name>A0A8J1XNL1_OWEFU</name>
<dbReference type="SUPFAM" id="SSF50729">
    <property type="entry name" value="PH domain-like"/>
    <property type="match status" value="1"/>
</dbReference>
<organism evidence="2 3">
    <name type="scientific">Owenia fusiformis</name>
    <name type="common">Polychaete worm</name>
    <dbReference type="NCBI Taxonomy" id="6347"/>
    <lineage>
        <taxon>Eukaryota</taxon>
        <taxon>Metazoa</taxon>
        <taxon>Spiralia</taxon>
        <taxon>Lophotrochozoa</taxon>
        <taxon>Annelida</taxon>
        <taxon>Polychaeta</taxon>
        <taxon>Sedentaria</taxon>
        <taxon>Canalipalpata</taxon>
        <taxon>Sabellida</taxon>
        <taxon>Oweniida</taxon>
        <taxon>Oweniidae</taxon>
        <taxon>Owenia</taxon>
    </lineage>
</organism>
<dbReference type="EMBL" id="CAIIXF020000012">
    <property type="protein sequence ID" value="CAH1801965.1"/>
    <property type="molecule type" value="Genomic_DNA"/>
</dbReference>
<dbReference type="PROSITE" id="PS00028">
    <property type="entry name" value="ZINC_FINGER_C2H2_1"/>
    <property type="match status" value="1"/>
</dbReference>
<sequence>RKINMALNEMRKYLWHAFNTLDDKQRGTVPKSKLKVLTKSIETTLGIQENIEDLEEYHSTPDLNFKDYISYLTLVGVFAVLEIKCTNNIYFNDFENVCWMICSKQFLNRDHKIIHESDVHNLWKLFNFLCECDTTEEPVLPIYMIKEEVGYLLERIYFYLGKDWSMKDFESETKDVELWDFKKLLNVLELRYVHVKGVSAQELSTALTEVADQFFKDVIKKGFLTKKGHFIQNQKDRWVVLTRHHLKYYTGRDQRELKGEENITTKCKVESIPEKGSNKASRFMFCGEDKSYELSAPDVRSKNEWIAAIQSAIDNCQKTVPIQRMASQKRRKNREILRAKSSEDEERLKREKEEMEKTKQQLELEKKKRLEETEKLAQRLQIQKQELLVEILKRQQESEELMEEMRRREEELDKEREQRKQENELLERNREELEMERKRREEEIATLKARESELESERTAKAEVENKLQEEMMVLEQERTRLNDLQHINKQLENLLDQERQDKKDEEIVRALQAKLLEEETKKREELEIMRAEQERLLEQEKLERVNVEEQKKQQDELLEQERQKLEQLELERREADSQLKHLANKLYEAERDKALGRDYKSKLDSAEREKAKLMERHTKKQEEKPIGLARLIQPRPNPHITHRGLGAFCSEDFLKNPTEN</sequence>
<protein>
    <submittedName>
        <fullName evidence="2">Uncharacterized protein</fullName>
    </submittedName>
</protein>
<accession>A0A8J1XNL1</accession>
<dbReference type="PROSITE" id="PS50003">
    <property type="entry name" value="PH_DOMAIN"/>
    <property type="match status" value="1"/>
</dbReference>
<reference evidence="2" key="1">
    <citation type="submission" date="2022-03" db="EMBL/GenBank/DDBJ databases">
        <authorList>
            <person name="Martin C."/>
        </authorList>
    </citation>
    <scope>NUCLEOTIDE SEQUENCE</scope>
</reference>
<dbReference type="InterPro" id="IPR057836">
    <property type="entry name" value="EF-hand_SWAP70_N"/>
</dbReference>
<dbReference type="OrthoDB" id="8434295at2759"/>
<feature type="region of interest" description="Disordered" evidence="1">
    <location>
        <begin position="398"/>
        <end position="423"/>
    </location>
</feature>
<dbReference type="Pfam" id="PF25530">
    <property type="entry name" value="EF-hand_SWAP70_N"/>
    <property type="match status" value="1"/>
</dbReference>
<dbReference type="PANTHER" id="PTHR14383">
    <property type="entry name" value="SWAP-70 RECOMBINASE"/>
    <property type="match status" value="1"/>
</dbReference>
<feature type="compositionally biased region" description="Basic and acidic residues" evidence="1">
    <location>
        <begin position="334"/>
        <end position="362"/>
    </location>
</feature>
<dbReference type="GO" id="GO:0005634">
    <property type="term" value="C:nucleus"/>
    <property type="evidence" value="ECO:0007669"/>
    <property type="project" value="TreeGrafter"/>
</dbReference>
<feature type="non-terminal residue" evidence="2">
    <location>
        <position position="661"/>
    </location>
</feature>
<evidence type="ECO:0000313" key="2">
    <source>
        <dbReference type="EMBL" id="CAH1801965.1"/>
    </source>
</evidence>
<feature type="region of interest" description="Disordered" evidence="1">
    <location>
        <begin position="540"/>
        <end position="559"/>
    </location>
</feature>
<dbReference type="AlphaFoldDB" id="A0A8J1XNL1"/>
<dbReference type="Proteomes" id="UP000749559">
    <property type="component" value="Unassembled WGS sequence"/>
</dbReference>
<gene>
    <name evidence="2" type="ORF">OFUS_LOCUS25694</name>
</gene>
<dbReference type="GO" id="GO:0005737">
    <property type="term" value="C:cytoplasm"/>
    <property type="evidence" value="ECO:0007669"/>
    <property type="project" value="TreeGrafter"/>
</dbReference>
<dbReference type="SMART" id="SM00233">
    <property type="entry name" value="PH"/>
    <property type="match status" value="1"/>
</dbReference>
<feature type="compositionally biased region" description="Basic and acidic residues" evidence="1">
    <location>
        <begin position="599"/>
        <end position="626"/>
    </location>
</feature>